<keyword evidence="6" id="KW-1185">Reference proteome</keyword>
<dbReference type="SUPFAM" id="SSF50978">
    <property type="entry name" value="WD40 repeat-like"/>
    <property type="match status" value="1"/>
</dbReference>
<dbReference type="GO" id="GO:0045504">
    <property type="term" value="F:dynein heavy chain binding"/>
    <property type="evidence" value="ECO:0007669"/>
    <property type="project" value="TreeGrafter"/>
</dbReference>
<dbReference type="GO" id="GO:0005737">
    <property type="term" value="C:cytoplasm"/>
    <property type="evidence" value="ECO:0007669"/>
    <property type="project" value="UniProtKB-SubCell"/>
</dbReference>
<dbReference type="GeneID" id="30984282"/>
<dbReference type="SMART" id="SM00320">
    <property type="entry name" value="WD40"/>
    <property type="match status" value="5"/>
</dbReference>
<evidence type="ECO:0000256" key="4">
    <source>
        <dbReference type="ARBA" id="ARBA00022737"/>
    </source>
</evidence>
<dbReference type="Proteomes" id="UP000094285">
    <property type="component" value="Unassembled WGS sequence"/>
</dbReference>
<comment type="subcellular location">
    <subcellularLocation>
        <location evidence="1">Cytoplasm</location>
    </subcellularLocation>
</comment>
<accession>A0A1E4SJ77</accession>
<keyword evidence="4" id="KW-0677">Repeat</keyword>
<proteinExistence type="predicted"/>
<organism evidence="5 6">
    <name type="scientific">Suhomyces tanzawaensis NRRL Y-17324</name>
    <dbReference type="NCBI Taxonomy" id="984487"/>
    <lineage>
        <taxon>Eukaryota</taxon>
        <taxon>Fungi</taxon>
        <taxon>Dikarya</taxon>
        <taxon>Ascomycota</taxon>
        <taxon>Saccharomycotina</taxon>
        <taxon>Pichiomycetes</taxon>
        <taxon>Debaryomycetaceae</taxon>
        <taxon>Suhomyces</taxon>
    </lineage>
</organism>
<keyword evidence="2" id="KW-0963">Cytoplasm</keyword>
<name>A0A1E4SJ77_9ASCO</name>
<dbReference type="InterPro" id="IPR015943">
    <property type="entry name" value="WD40/YVTN_repeat-like_dom_sf"/>
</dbReference>
<dbReference type="GO" id="GO:0010970">
    <property type="term" value="P:transport along microtubule"/>
    <property type="evidence" value="ECO:0007669"/>
    <property type="project" value="TreeGrafter"/>
</dbReference>
<dbReference type="OrthoDB" id="366230at2759"/>
<dbReference type="InterPro" id="IPR001680">
    <property type="entry name" value="WD40_rpt"/>
</dbReference>
<dbReference type="InterPro" id="IPR050687">
    <property type="entry name" value="Dynein_IC"/>
</dbReference>
<dbReference type="GO" id="GO:0005868">
    <property type="term" value="C:cytoplasmic dynein complex"/>
    <property type="evidence" value="ECO:0007669"/>
    <property type="project" value="TreeGrafter"/>
</dbReference>
<dbReference type="Gene3D" id="2.130.10.10">
    <property type="entry name" value="YVTN repeat-like/Quinoprotein amine dehydrogenase"/>
    <property type="match status" value="2"/>
</dbReference>
<evidence type="ECO:0000313" key="5">
    <source>
        <dbReference type="EMBL" id="ODV79566.1"/>
    </source>
</evidence>
<dbReference type="STRING" id="984487.A0A1E4SJ77"/>
<dbReference type="GO" id="GO:0045503">
    <property type="term" value="F:dynein light chain binding"/>
    <property type="evidence" value="ECO:0007669"/>
    <property type="project" value="TreeGrafter"/>
</dbReference>
<evidence type="ECO:0000256" key="2">
    <source>
        <dbReference type="ARBA" id="ARBA00022490"/>
    </source>
</evidence>
<dbReference type="InterPro" id="IPR036322">
    <property type="entry name" value="WD40_repeat_dom_sf"/>
</dbReference>
<evidence type="ECO:0000313" key="6">
    <source>
        <dbReference type="Proteomes" id="UP000094285"/>
    </source>
</evidence>
<dbReference type="AlphaFoldDB" id="A0A1E4SJ77"/>
<dbReference type="EMBL" id="KV453911">
    <property type="protein sequence ID" value="ODV79566.1"/>
    <property type="molecule type" value="Genomic_DNA"/>
</dbReference>
<evidence type="ECO:0000256" key="1">
    <source>
        <dbReference type="ARBA" id="ARBA00004496"/>
    </source>
</evidence>
<sequence>MDRQSLLEQKRQRLQELKLRRLGSPVNDEAKIELLIQKLADTPKVGVSIGVQVDPINHAVAEVLGLAVEGHKAPKIEKECLTYDKAVQTIPVVIEHKTVSPQTTSPKPETEVILVVEDVNEEELNNAVKESIKLVHRINVSEIKTDWVDYTKRLDNTSHTSNKHTFDITPYTTHSHVEQTRNRPVCCMDFSPHHPELFVVAYSHSDLKNSSPGLAIIYSVKEDKVFPEFYLHCTSSISCIKFDQVTSTKIIGGLSDGKIVIWNLEEINSRSVAVLPTLITPMFSMLTSHNSGHSSNIDFKHHTSAITSLIQLNIDGNDSIVSFSLDGTINTWSTNLLASPSLDSVKLAKDGPTNEFTNFKETFRILKAIALTSGDRTSHINLNISGGHQFLNDIVVVSDSGTLFQLSSQESQEFIKFSHEERVIEEDSYSSYPNDITDFQKLPSGSRGPYLITSNLDWTFKIWSPSSKTPLMSIPTKSLVLRIAIRPNRNFQFVTLGLMSDSNLKKSVLEFWDLESTLFKPVFEIPVPGDIGFATTVSFNQDGSKLLAGFGDGSFIQWPIVEESLRTIIDAHRENKLDEGILYYLHRN</sequence>
<reference evidence="6" key="1">
    <citation type="submission" date="2016-05" db="EMBL/GenBank/DDBJ databases">
        <title>Comparative genomics of biotechnologically important yeasts.</title>
        <authorList>
            <consortium name="DOE Joint Genome Institute"/>
            <person name="Riley R."/>
            <person name="Haridas S."/>
            <person name="Wolfe K.H."/>
            <person name="Lopes M.R."/>
            <person name="Hittinger C.T."/>
            <person name="Goker M."/>
            <person name="Salamov A."/>
            <person name="Wisecaver J."/>
            <person name="Long T.M."/>
            <person name="Aerts A.L."/>
            <person name="Barry K."/>
            <person name="Choi C."/>
            <person name="Clum A."/>
            <person name="Coughlan A.Y."/>
            <person name="Deshpande S."/>
            <person name="Douglass A.P."/>
            <person name="Hanson S.J."/>
            <person name="Klenk H.-P."/>
            <person name="Labutti K."/>
            <person name="Lapidus A."/>
            <person name="Lindquist E."/>
            <person name="Lipzen A."/>
            <person name="Meier-Kolthoff J.P."/>
            <person name="Ohm R.A."/>
            <person name="Otillar R.P."/>
            <person name="Pangilinan J."/>
            <person name="Peng Y."/>
            <person name="Rokas A."/>
            <person name="Rosa C.A."/>
            <person name="Scheuner C."/>
            <person name="Sibirny A.A."/>
            <person name="Slot J.C."/>
            <person name="Stielow J.B."/>
            <person name="Sun H."/>
            <person name="Kurtzman C.P."/>
            <person name="Blackwell M."/>
            <person name="Grigoriev I.V."/>
            <person name="Jeffries T.W."/>
        </authorList>
    </citation>
    <scope>NUCLEOTIDE SEQUENCE [LARGE SCALE GENOMIC DNA]</scope>
    <source>
        <strain evidence="6">NRRL Y-17324</strain>
    </source>
</reference>
<evidence type="ECO:0000256" key="3">
    <source>
        <dbReference type="ARBA" id="ARBA00022574"/>
    </source>
</evidence>
<dbReference type="RefSeq" id="XP_020064688.1">
    <property type="nucleotide sequence ID" value="XM_020210146.1"/>
</dbReference>
<dbReference type="PANTHER" id="PTHR12442:SF22">
    <property type="entry name" value="CYTOPLASMIC DYNEIN 1 INTERMEDIATE CHAIN-RELATED"/>
    <property type="match status" value="1"/>
</dbReference>
<protein>
    <submittedName>
        <fullName evidence="5">WD40 repeat-like protein</fullName>
    </submittedName>
</protein>
<keyword evidence="3" id="KW-0853">WD repeat</keyword>
<dbReference type="PANTHER" id="PTHR12442">
    <property type="entry name" value="DYNEIN INTERMEDIATE CHAIN"/>
    <property type="match status" value="1"/>
</dbReference>
<gene>
    <name evidence="5" type="ORF">CANTADRAFT_5301</name>
</gene>